<feature type="binding site" evidence="14">
    <location>
        <begin position="241"/>
        <end position="248"/>
    </location>
    <ligand>
        <name>ATP</name>
        <dbReference type="ChEBI" id="CHEBI:30616"/>
    </ligand>
</feature>
<evidence type="ECO:0000256" key="2">
    <source>
        <dbReference type="ARBA" id="ARBA00010871"/>
    </source>
</evidence>
<keyword evidence="3 12" id="KW-0436">Ligase</keyword>
<dbReference type="UniPathway" id="UPA00219"/>
<reference evidence="18" key="1">
    <citation type="journal article" date="2014" name="Int. J. Syst. Evol. Microbiol.">
        <title>Complete genome sequence of Corynebacterium casei LMG S-19264T (=DSM 44701T), isolated from a smear-ripened cheese.</title>
        <authorList>
            <consortium name="US DOE Joint Genome Institute (JGI-PGF)"/>
            <person name="Walter F."/>
            <person name="Albersmeier A."/>
            <person name="Kalinowski J."/>
            <person name="Ruckert C."/>
        </authorList>
    </citation>
    <scope>NUCLEOTIDE SEQUENCE</scope>
    <source>
        <strain evidence="18">CGMCC 1.12785</strain>
    </source>
</reference>
<evidence type="ECO:0000256" key="11">
    <source>
        <dbReference type="ARBA" id="ARBA00023316"/>
    </source>
</evidence>
<dbReference type="PANTHER" id="PTHR23132:SF25">
    <property type="entry name" value="D-ALANINE--D-ALANINE LIGASE A"/>
    <property type="match status" value="1"/>
</dbReference>
<dbReference type="GO" id="GO:0071555">
    <property type="term" value="P:cell wall organization"/>
    <property type="evidence" value="ECO:0007669"/>
    <property type="project" value="UniProtKB-KW"/>
</dbReference>
<keyword evidence="6 16" id="KW-0067">ATP-binding</keyword>
<evidence type="ECO:0000256" key="4">
    <source>
        <dbReference type="ARBA" id="ARBA00022723"/>
    </source>
</evidence>
<dbReference type="InterPro" id="IPR011095">
    <property type="entry name" value="Dala_Dala_lig_C"/>
</dbReference>
<evidence type="ECO:0000256" key="3">
    <source>
        <dbReference type="ARBA" id="ARBA00022598"/>
    </source>
</evidence>
<keyword evidence="8 12" id="KW-0133">Cell shape</keyword>
<dbReference type="EMBL" id="BMFY01000001">
    <property type="protein sequence ID" value="GGA03046.1"/>
    <property type="molecule type" value="Genomic_DNA"/>
</dbReference>
<dbReference type="AlphaFoldDB" id="A0A8J2TV85"/>
<accession>A0A8J2TV85</accession>
<dbReference type="InterPro" id="IPR011761">
    <property type="entry name" value="ATP-grasp"/>
</dbReference>
<dbReference type="GO" id="GO:0046872">
    <property type="term" value="F:metal ion binding"/>
    <property type="evidence" value="ECO:0007669"/>
    <property type="project" value="UniProtKB-KW"/>
</dbReference>
<feature type="binding site" evidence="15">
    <location>
        <position position="327"/>
    </location>
    <ligand>
        <name>Mg(2+)</name>
        <dbReference type="ChEBI" id="CHEBI:18420"/>
        <label>1</label>
    </ligand>
</feature>
<evidence type="ECO:0000259" key="17">
    <source>
        <dbReference type="PROSITE" id="PS50975"/>
    </source>
</evidence>
<evidence type="ECO:0000256" key="16">
    <source>
        <dbReference type="PROSITE-ProRule" id="PRU00409"/>
    </source>
</evidence>
<comment type="catalytic activity">
    <reaction evidence="12">
        <text>2 D-alanine + ATP = D-alanyl-D-alanine + ADP + phosphate + H(+)</text>
        <dbReference type="Rhea" id="RHEA:11224"/>
        <dbReference type="ChEBI" id="CHEBI:15378"/>
        <dbReference type="ChEBI" id="CHEBI:30616"/>
        <dbReference type="ChEBI" id="CHEBI:43474"/>
        <dbReference type="ChEBI" id="CHEBI:57416"/>
        <dbReference type="ChEBI" id="CHEBI:57822"/>
        <dbReference type="ChEBI" id="CHEBI:456216"/>
        <dbReference type="EC" id="6.3.2.4"/>
    </reaction>
</comment>
<protein>
    <recommendedName>
        <fullName evidence="12">D-alanine--D-alanine ligase</fullName>
        <ecNumber evidence="12">6.3.2.4</ecNumber>
    </recommendedName>
    <alternativeName>
        <fullName evidence="12">D-Ala-D-Ala ligase</fullName>
    </alternativeName>
    <alternativeName>
        <fullName evidence="12">D-alanylalanine synthetase</fullName>
    </alternativeName>
</protein>
<evidence type="ECO:0000313" key="18">
    <source>
        <dbReference type="EMBL" id="GGA03046.1"/>
    </source>
</evidence>
<dbReference type="PIRSF" id="PIRSF039102">
    <property type="entry name" value="Ddl/VanB"/>
    <property type="match status" value="1"/>
</dbReference>
<dbReference type="PROSITE" id="PS50975">
    <property type="entry name" value="ATP_GRASP"/>
    <property type="match status" value="1"/>
</dbReference>
<feature type="binding site" evidence="15">
    <location>
        <position position="342"/>
    </location>
    <ligand>
        <name>Mg(2+)</name>
        <dbReference type="ChEBI" id="CHEBI:18420"/>
        <label>2</label>
    </ligand>
</feature>
<feature type="active site" evidence="13">
    <location>
        <position position="211"/>
    </location>
</feature>
<feature type="active site" evidence="13">
    <location>
        <position position="351"/>
    </location>
</feature>
<feature type="binding site" evidence="14">
    <location>
        <position position="159"/>
    </location>
    <ligand>
        <name>ATP</name>
        <dbReference type="ChEBI" id="CHEBI:30616"/>
    </ligand>
</feature>
<feature type="active site" evidence="13">
    <location>
        <position position="32"/>
    </location>
</feature>
<feature type="binding site" evidence="14">
    <location>
        <begin position="211"/>
        <end position="212"/>
    </location>
    <ligand>
        <name>ATP</name>
        <dbReference type="ChEBI" id="CHEBI:30616"/>
    </ligand>
</feature>
<evidence type="ECO:0000256" key="7">
    <source>
        <dbReference type="ARBA" id="ARBA00022842"/>
    </source>
</evidence>
<keyword evidence="9 12" id="KW-0573">Peptidoglycan synthesis</keyword>
<evidence type="ECO:0000256" key="12">
    <source>
        <dbReference type="HAMAP-Rule" id="MF_00047"/>
    </source>
</evidence>
<comment type="pathway">
    <text evidence="12">Cell wall biogenesis; peptidoglycan biosynthesis.</text>
</comment>
<dbReference type="HAMAP" id="MF_00047">
    <property type="entry name" value="Dala_Dala_lig"/>
    <property type="match status" value="1"/>
</dbReference>
<dbReference type="Pfam" id="PF01820">
    <property type="entry name" value="Dala_Dala_lig_N"/>
    <property type="match status" value="1"/>
</dbReference>
<evidence type="ECO:0000256" key="1">
    <source>
        <dbReference type="ARBA" id="ARBA00001936"/>
    </source>
</evidence>
<dbReference type="InterPro" id="IPR000291">
    <property type="entry name" value="D-Ala_lig_Van_CS"/>
</dbReference>
<keyword evidence="5 14" id="KW-0547">Nucleotide-binding</keyword>
<keyword evidence="7 15" id="KW-0460">Magnesium</keyword>
<comment type="cofactor">
    <cofactor evidence="1">
        <name>Mn(2+)</name>
        <dbReference type="ChEBI" id="CHEBI:29035"/>
    </cofactor>
</comment>
<dbReference type="InterPro" id="IPR005905">
    <property type="entry name" value="D_ala_D_ala"/>
</dbReference>
<feature type="binding site" evidence="14">
    <location>
        <begin position="203"/>
        <end position="205"/>
    </location>
    <ligand>
        <name>ATP</name>
        <dbReference type="ChEBI" id="CHEBI:30616"/>
    </ligand>
</feature>
<dbReference type="PANTHER" id="PTHR23132">
    <property type="entry name" value="D-ALANINE--D-ALANINE LIGASE"/>
    <property type="match status" value="1"/>
</dbReference>
<keyword evidence="10 15" id="KW-0464">Manganese</keyword>
<evidence type="ECO:0000256" key="8">
    <source>
        <dbReference type="ARBA" id="ARBA00022960"/>
    </source>
</evidence>
<keyword evidence="12" id="KW-0963">Cytoplasm</keyword>
<dbReference type="Gene3D" id="3.30.470.20">
    <property type="entry name" value="ATP-grasp fold, B domain"/>
    <property type="match status" value="1"/>
</dbReference>
<dbReference type="SUPFAM" id="SSF56059">
    <property type="entry name" value="Glutathione synthetase ATP-binding domain-like"/>
    <property type="match status" value="1"/>
</dbReference>
<dbReference type="GO" id="GO:0005829">
    <property type="term" value="C:cytosol"/>
    <property type="evidence" value="ECO:0007669"/>
    <property type="project" value="TreeGrafter"/>
</dbReference>
<feature type="binding site" evidence="14">
    <location>
        <begin position="339"/>
        <end position="340"/>
    </location>
    <ligand>
        <name>ATP</name>
        <dbReference type="ChEBI" id="CHEBI:30616"/>
    </ligand>
</feature>
<dbReference type="FunFam" id="3.30.470.20:FF:000008">
    <property type="entry name" value="D-alanine--D-alanine ligase"/>
    <property type="match status" value="1"/>
</dbReference>
<dbReference type="Gene3D" id="3.40.50.20">
    <property type="match status" value="1"/>
</dbReference>
<gene>
    <name evidence="12 18" type="primary">ddl</name>
    <name evidence="18" type="ORF">GCM10011333_02110</name>
</gene>
<keyword evidence="11 12" id="KW-0961">Cell wall biogenesis/degradation</keyword>
<dbReference type="GO" id="GO:0009252">
    <property type="term" value="P:peptidoglycan biosynthetic process"/>
    <property type="evidence" value="ECO:0007669"/>
    <property type="project" value="UniProtKB-UniRule"/>
</dbReference>
<dbReference type="NCBIfam" id="TIGR01205">
    <property type="entry name" value="D_ala_D_alaTIGR"/>
    <property type="match status" value="1"/>
</dbReference>
<evidence type="ECO:0000256" key="10">
    <source>
        <dbReference type="ARBA" id="ARBA00023211"/>
    </source>
</evidence>
<evidence type="ECO:0000313" key="19">
    <source>
        <dbReference type="Proteomes" id="UP000616114"/>
    </source>
</evidence>
<keyword evidence="19" id="KW-1185">Reference proteome</keyword>
<organism evidence="18 19">
    <name type="scientific">Sediminivirga luteola</name>
    <dbReference type="NCBI Taxonomy" id="1774748"/>
    <lineage>
        <taxon>Bacteria</taxon>
        <taxon>Bacillati</taxon>
        <taxon>Actinomycetota</taxon>
        <taxon>Actinomycetes</taxon>
        <taxon>Micrococcales</taxon>
        <taxon>Brevibacteriaceae</taxon>
        <taxon>Sediminivirga</taxon>
    </lineage>
</organism>
<name>A0A8J2TV85_9MICO</name>
<evidence type="ECO:0000256" key="9">
    <source>
        <dbReference type="ARBA" id="ARBA00022984"/>
    </source>
</evidence>
<dbReference type="Proteomes" id="UP000616114">
    <property type="component" value="Unassembled WGS sequence"/>
</dbReference>
<keyword evidence="4 15" id="KW-0479">Metal-binding</keyword>
<evidence type="ECO:0000256" key="6">
    <source>
        <dbReference type="ARBA" id="ARBA00022840"/>
    </source>
</evidence>
<dbReference type="EC" id="6.3.2.4" evidence="12"/>
<dbReference type="Gene3D" id="3.30.1490.20">
    <property type="entry name" value="ATP-grasp fold, A domain"/>
    <property type="match status" value="1"/>
</dbReference>
<dbReference type="Pfam" id="PF07478">
    <property type="entry name" value="Dala_Dala_lig_C"/>
    <property type="match status" value="1"/>
</dbReference>
<comment type="subcellular location">
    <subcellularLocation>
        <location evidence="12">Cytoplasm</location>
    </subcellularLocation>
</comment>
<comment type="similarity">
    <text evidence="2 12">Belongs to the D-alanine--D-alanine ligase family.</text>
</comment>
<evidence type="ECO:0000256" key="13">
    <source>
        <dbReference type="PIRSR" id="PIRSR039102-1"/>
    </source>
</evidence>
<proteinExistence type="inferred from homology"/>
<dbReference type="SUPFAM" id="SSF52440">
    <property type="entry name" value="PreATP-grasp domain"/>
    <property type="match status" value="1"/>
</dbReference>
<dbReference type="NCBIfam" id="NF002528">
    <property type="entry name" value="PRK01966.1-4"/>
    <property type="match status" value="1"/>
</dbReference>
<evidence type="ECO:0000256" key="15">
    <source>
        <dbReference type="PIRSR" id="PIRSR039102-3"/>
    </source>
</evidence>
<comment type="cofactor">
    <cofactor evidence="15">
        <name>Mg(2+)</name>
        <dbReference type="ChEBI" id="CHEBI:18420"/>
    </cofactor>
    <cofactor evidence="15">
        <name>Mn(2+)</name>
        <dbReference type="ChEBI" id="CHEBI:29035"/>
    </cofactor>
    <text evidence="15">Binds 2 magnesium or manganese ions per subunit.</text>
</comment>
<dbReference type="InterPro" id="IPR013815">
    <property type="entry name" value="ATP_grasp_subdomain_1"/>
</dbReference>
<feature type="binding site" evidence="15">
    <location>
        <position position="340"/>
    </location>
    <ligand>
        <name>Mg(2+)</name>
        <dbReference type="ChEBI" id="CHEBI:18420"/>
        <label>2</label>
    </ligand>
</feature>
<comment type="function">
    <text evidence="12">Cell wall formation.</text>
</comment>
<dbReference type="GO" id="GO:0008360">
    <property type="term" value="P:regulation of cell shape"/>
    <property type="evidence" value="ECO:0007669"/>
    <property type="project" value="UniProtKB-KW"/>
</dbReference>
<feature type="domain" description="ATP-grasp" evidence="17">
    <location>
        <begin position="163"/>
        <end position="373"/>
    </location>
</feature>
<sequence length="383" mass="40568">MNHAMNADGSAGGASAARRPRVAVLFGGRSDEHPVSCVTAAGVLSAIDPEKYDVLAIGITRQGTWRLVPDAVEFAFSGGKPPEVTEDGSAVYLPLSADGAAAFEVTAEGERRSLGVIDVVFPVLHGPYGEDGTVQGLLELSDTRYVGAGVFTSSASMDKHYMKVVLEAAGLPVAPYAVITETQWRHDRERSLERALALGEVLFVKPARAGSSIGISKVTGREELLAAVEAARQHDRKVLVEPQIVGREIECGVLAGLGGAAPEASLLGEIVVSSDREFYDYEAKYLDGSAVDLRCPAEVDRGVQSAVQDAAVRTFEAFGCEGMARVDCFVLEDGGVLVNELNTLPGFTPSSMFPLMWKATGLSYPALVDRLLALALERSTGLR</sequence>
<dbReference type="GO" id="GO:0008716">
    <property type="term" value="F:D-alanine-D-alanine ligase activity"/>
    <property type="evidence" value="ECO:0007669"/>
    <property type="project" value="UniProtKB-UniRule"/>
</dbReference>
<feature type="binding site" evidence="15">
    <location>
        <position position="340"/>
    </location>
    <ligand>
        <name>Mg(2+)</name>
        <dbReference type="ChEBI" id="CHEBI:18420"/>
        <label>1</label>
    </ligand>
</feature>
<dbReference type="GO" id="GO:0005524">
    <property type="term" value="F:ATP binding"/>
    <property type="evidence" value="ECO:0007669"/>
    <property type="project" value="UniProtKB-UniRule"/>
</dbReference>
<reference evidence="18" key="2">
    <citation type="submission" date="2020-09" db="EMBL/GenBank/DDBJ databases">
        <authorList>
            <person name="Sun Q."/>
            <person name="Zhou Y."/>
        </authorList>
    </citation>
    <scope>NUCLEOTIDE SEQUENCE</scope>
    <source>
        <strain evidence="18">CGMCC 1.12785</strain>
    </source>
</reference>
<dbReference type="InterPro" id="IPR011127">
    <property type="entry name" value="Dala_Dala_lig_N"/>
</dbReference>
<dbReference type="RefSeq" id="WP_229744842.1">
    <property type="nucleotide sequence ID" value="NZ_BMFY01000001.1"/>
</dbReference>
<comment type="caution">
    <text evidence="18">The sequence shown here is derived from an EMBL/GenBank/DDBJ whole genome shotgun (WGS) entry which is preliminary data.</text>
</comment>
<evidence type="ECO:0000256" key="5">
    <source>
        <dbReference type="ARBA" id="ARBA00022741"/>
    </source>
</evidence>
<dbReference type="PROSITE" id="PS00843">
    <property type="entry name" value="DALA_DALA_LIGASE_1"/>
    <property type="match status" value="1"/>
</dbReference>
<evidence type="ECO:0000256" key="14">
    <source>
        <dbReference type="PIRSR" id="PIRSR039102-2"/>
    </source>
</evidence>
<dbReference type="InterPro" id="IPR016185">
    <property type="entry name" value="PreATP-grasp_dom_sf"/>
</dbReference>